<comment type="caution">
    <text evidence="2">The sequence shown here is derived from an EMBL/GenBank/DDBJ whole genome shotgun (WGS) entry which is preliminary data.</text>
</comment>
<dbReference type="RefSeq" id="WP_253064168.1">
    <property type="nucleotide sequence ID" value="NZ_JAMXWM010000028.1"/>
</dbReference>
<dbReference type="InterPro" id="IPR029063">
    <property type="entry name" value="SAM-dependent_MTases_sf"/>
</dbReference>
<dbReference type="InterPro" id="IPR050447">
    <property type="entry name" value="Erg6_SMT_methyltransf"/>
</dbReference>
<proteinExistence type="predicted"/>
<dbReference type="GO" id="GO:0008168">
    <property type="term" value="F:methyltransferase activity"/>
    <property type="evidence" value="ECO:0007669"/>
    <property type="project" value="UniProtKB-KW"/>
</dbReference>
<sequence length="251" mass="28517">MVHREAGHRFLARLGKKRLRPGGIEATHWLYKQANLSEGKKILEVACNMGTTAVEVAQTYRCSIIGVDLDCKALEKAEANIRKAGVEKYVSVQYANATNLPFDNQSFDVVINEAMLTMLPKTAKLKAVQEYYRVLKPGGVLLTHDVSFQELQMEQLLEKLRETINVRVEPLSVESWEQLFRQIGFANVTTKYGAMTLLSPRGMIRDEGLFGAMKIIKNGLKKENRTMFRQMVHFFNQTGKNLKYIAVCSRK</sequence>
<dbReference type="InterPro" id="IPR041698">
    <property type="entry name" value="Methyltransf_25"/>
</dbReference>
<dbReference type="Gene3D" id="3.40.50.150">
    <property type="entry name" value="Vaccinia Virus protein VP39"/>
    <property type="match status" value="1"/>
</dbReference>
<dbReference type="PANTHER" id="PTHR44068:SF11">
    <property type="entry name" value="GERANYL DIPHOSPHATE 2-C-METHYLTRANSFERASE"/>
    <property type="match status" value="1"/>
</dbReference>
<dbReference type="EC" id="2.1.-.-" evidence="2"/>
<dbReference type="GO" id="GO:0032259">
    <property type="term" value="P:methylation"/>
    <property type="evidence" value="ECO:0007669"/>
    <property type="project" value="UniProtKB-KW"/>
</dbReference>
<dbReference type="EMBL" id="JBHUMQ010000006">
    <property type="protein sequence ID" value="MFD2692678.1"/>
    <property type="molecule type" value="Genomic_DNA"/>
</dbReference>
<accession>A0ABW5S003</accession>
<dbReference type="CDD" id="cd02440">
    <property type="entry name" value="AdoMet_MTases"/>
    <property type="match status" value="1"/>
</dbReference>
<dbReference type="Proteomes" id="UP001597399">
    <property type="component" value="Unassembled WGS sequence"/>
</dbReference>
<reference evidence="3" key="1">
    <citation type="journal article" date="2019" name="Int. J. Syst. Evol. Microbiol.">
        <title>The Global Catalogue of Microorganisms (GCM) 10K type strain sequencing project: providing services to taxonomists for standard genome sequencing and annotation.</title>
        <authorList>
            <consortium name="The Broad Institute Genomics Platform"/>
            <consortium name="The Broad Institute Genome Sequencing Center for Infectious Disease"/>
            <person name="Wu L."/>
            <person name="Ma J."/>
        </authorList>
    </citation>
    <scope>NUCLEOTIDE SEQUENCE [LARGE SCALE GENOMIC DNA]</scope>
    <source>
        <strain evidence="3">TISTR 2466</strain>
    </source>
</reference>
<keyword evidence="2" id="KW-0489">Methyltransferase</keyword>
<evidence type="ECO:0000313" key="3">
    <source>
        <dbReference type="Proteomes" id="UP001597399"/>
    </source>
</evidence>
<protein>
    <submittedName>
        <fullName evidence="2">Class I SAM-dependent methyltransferase</fullName>
        <ecNumber evidence="2">2.1.-.-</ecNumber>
    </submittedName>
</protein>
<organism evidence="2 3">
    <name type="scientific">Sporolactobacillus shoreicorticis</name>
    <dbReference type="NCBI Taxonomy" id="1923877"/>
    <lineage>
        <taxon>Bacteria</taxon>
        <taxon>Bacillati</taxon>
        <taxon>Bacillota</taxon>
        <taxon>Bacilli</taxon>
        <taxon>Bacillales</taxon>
        <taxon>Sporolactobacillaceae</taxon>
        <taxon>Sporolactobacillus</taxon>
    </lineage>
</organism>
<feature type="domain" description="Methyltransferase" evidence="1">
    <location>
        <begin position="42"/>
        <end position="139"/>
    </location>
</feature>
<gene>
    <name evidence="2" type="ORF">ACFSUE_03325</name>
</gene>
<dbReference type="PANTHER" id="PTHR44068">
    <property type="entry name" value="ZGC:194242"/>
    <property type="match status" value="1"/>
</dbReference>
<name>A0ABW5S003_9BACL</name>
<evidence type="ECO:0000313" key="2">
    <source>
        <dbReference type="EMBL" id="MFD2692678.1"/>
    </source>
</evidence>
<evidence type="ECO:0000259" key="1">
    <source>
        <dbReference type="Pfam" id="PF13649"/>
    </source>
</evidence>
<keyword evidence="2" id="KW-0808">Transferase</keyword>
<keyword evidence="3" id="KW-1185">Reference proteome</keyword>
<dbReference type="Pfam" id="PF13649">
    <property type="entry name" value="Methyltransf_25"/>
    <property type="match status" value="1"/>
</dbReference>
<dbReference type="SUPFAM" id="SSF53335">
    <property type="entry name" value="S-adenosyl-L-methionine-dependent methyltransferases"/>
    <property type="match status" value="1"/>
</dbReference>